<dbReference type="EMBL" id="SNRW01028117">
    <property type="protein sequence ID" value="KAA6359615.1"/>
    <property type="molecule type" value="Genomic_DNA"/>
</dbReference>
<evidence type="ECO:0000313" key="2">
    <source>
        <dbReference type="EMBL" id="KAA6359615.1"/>
    </source>
</evidence>
<comment type="caution">
    <text evidence="2">The sequence shown here is derived from an EMBL/GenBank/DDBJ whole genome shotgun (WGS) entry which is preliminary data.</text>
</comment>
<gene>
    <name evidence="2" type="ORF">EZS28_044857</name>
</gene>
<accession>A0A5J4TQG8</accession>
<evidence type="ECO:0000256" key="1">
    <source>
        <dbReference type="SAM" id="MobiDB-lite"/>
    </source>
</evidence>
<evidence type="ECO:0000313" key="3">
    <source>
        <dbReference type="Proteomes" id="UP000324800"/>
    </source>
</evidence>
<protein>
    <submittedName>
        <fullName evidence="2">Uncharacterized protein</fullName>
    </submittedName>
</protein>
<dbReference type="Proteomes" id="UP000324800">
    <property type="component" value="Unassembled WGS sequence"/>
</dbReference>
<feature type="region of interest" description="Disordered" evidence="1">
    <location>
        <begin position="1"/>
        <end position="39"/>
    </location>
</feature>
<sequence length="73" mass="8252">MAARLLNQHRKQLQPVQRGGSQGVKLPQTKVLRGGSPKHGVKDVQISFKISIQEQYILFETKRKNKSGRSIVK</sequence>
<reference evidence="2 3" key="1">
    <citation type="submission" date="2019-03" db="EMBL/GenBank/DDBJ databases">
        <title>Single cell metagenomics reveals metabolic interactions within the superorganism composed of flagellate Streblomastix strix and complex community of Bacteroidetes bacteria on its surface.</title>
        <authorList>
            <person name="Treitli S.C."/>
            <person name="Kolisko M."/>
            <person name="Husnik F."/>
            <person name="Keeling P."/>
            <person name="Hampl V."/>
        </authorList>
    </citation>
    <scope>NUCLEOTIDE SEQUENCE [LARGE SCALE GENOMIC DNA]</scope>
    <source>
        <strain evidence="2">ST1C</strain>
    </source>
</reference>
<proteinExistence type="predicted"/>
<dbReference type="AlphaFoldDB" id="A0A5J4TQG8"/>
<name>A0A5J4TQG8_9EUKA</name>
<organism evidence="2 3">
    <name type="scientific">Streblomastix strix</name>
    <dbReference type="NCBI Taxonomy" id="222440"/>
    <lineage>
        <taxon>Eukaryota</taxon>
        <taxon>Metamonada</taxon>
        <taxon>Preaxostyla</taxon>
        <taxon>Oxymonadida</taxon>
        <taxon>Streblomastigidae</taxon>
        <taxon>Streblomastix</taxon>
    </lineage>
</organism>